<feature type="region of interest" description="Disordered" evidence="1">
    <location>
        <begin position="531"/>
        <end position="553"/>
    </location>
</feature>
<dbReference type="EMBL" id="MZMT01000017">
    <property type="protein sequence ID" value="PIO45586.1"/>
    <property type="molecule type" value="Genomic_DNA"/>
</dbReference>
<dbReference type="GO" id="GO:0005993">
    <property type="term" value="P:trehalose catabolic process"/>
    <property type="evidence" value="ECO:0007669"/>
    <property type="project" value="TreeGrafter"/>
</dbReference>
<gene>
    <name evidence="4" type="ORF">B5P45_06155</name>
</gene>
<dbReference type="InterPro" id="IPR012341">
    <property type="entry name" value="6hp_glycosidase-like_sf"/>
</dbReference>
<dbReference type="Pfam" id="PF03632">
    <property type="entry name" value="Glyco_hydro_65m"/>
    <property type="match status" value="1"/>
</dbReference>
<accession>A0A2N9W1G8</accession>
<dbReference type="InterPro" id="IPR008928">
    <property type="entry name" value="6-hairpin_glycosidase_sf"/>
</dbReference>
<dbReference type="InterPro" id="IPR005195">
    <property type="entry name" value="Glyco_hydro_65_M"/>
</dbReference>
<evidence type="ECO:0000259" key="2">
    <source>
        <dbReference type="Pfam" id="PF03632"/>
    </source>
</evidence>
<dbReference type="Proteomes" id="UP000232163">
    <property type="component" value="Unassembled WGS sequence"/>
</dbReference>
<dbReference type="Gene3D" id="1.50.10.10">
    <property type="match status" value="1"/>
</dbReference>
<dbReference type="Gene3D" id="2.60.420.10">
    <property type="entry name" value="Maltose phosphorylase, domain 3"/>
    <property type="match status" value="1"/>
</dbReference>
<name>A0A2N9W1G8_9HYPH</name>
<evidence type="ECO:0000313" key="5">
    <source>
        <dbReference type="Proteomes" id="UP000232163"/>
    </source>
</evidence>
<dbReference type="SUPFAM" id="SSF48208">
    <property type="entry name" value="Six-hairpin glycosidases"/>
    <property type="match status" value="1"/>
</dbReference>
<organism evidence="4 5">
    <name type="scientific">Phyllobacterium zundukense</name>
    <dbReference type="NCBI Taxonomy" id="1867719"/>
    <lineage>
        <taxon>Bacteria</taxon>
        <taxon>Pseudomonadati</taxon>
        <taxon>Pseudomonadota</taxon>
        <taxon>Alphaproteobacteria</taxon>
        <taxon>Hyphomicrobiales</taxon>
        <taxon>Phyllobacteriaceae</taxon>
        <taxon>Phyllobacterium</taxon>
    </lineage>
</organism>
<dbReference type="Pfam" id="PF03633">
    <property type="entry name" value="Glyco_hydro_65C"/>
    <property type="match status" value="1"/>
</dbReference>
<proteinExistence type="predicted"/>
<feature type="domain" description="Glycoside hydrolase family 65 C-terminal" evidence="3">
    <location>
        <begin position="445"/>
        <end position="506"/>
    </location>
</feature>
<evidence type="ECO:0000256" key="1">
    <source>
        <dbReference type="SAM" id="MobiDB-lite"/>
    </source>
</evidence>
<protein>
    <submittedName>
        <fullName evidence="4">Uncharacterized protein</fullName>
    </submittedName>
</protein>
<comment type="caution">
    <text evidence="4">The sequence shown here is derived from an EMBL/GenBank/DDBJ whole genome shotgun (WGS) entry which is preliminary data.</text>
</comment>
<sequence length="553" mass="60779">MSCRARVRPYTFTKYVGISTSVDSDHIVQLGRNVPQSVPDSDRTVNDSANNIATAAKTAGYDKLLKEHIDAWEAIWASSSITVENARLQSIINSAQYELLSSTYPGARASIPPGGLAGVGYGGMIFCDAETWMMPYLLLTHPQLAKSIIDYRFDNLPEARVNVTDTRFNQDRGIRPLRGAYFPWVSGTGAMGSEAGDGVRGRRQLHLQADIALAQHQYYAATGDRAFLQNQAWPILSGIADFYTTRVTLTAGGYDLEQVTAPDEYVENVNTEAFTNGSAIKALDLAIEAGKMLNETIPPLWTTVRDNFVKPIERDGIHLEYSTFSRFNENNRIKQADVVLLKYPMEYPMTDTLAGNDLQYYASITDPDGPSMTDAVYAVVTAELGSCDFDRFLGRSYDVAMGPYHQFNETRVLDRSAGQQGPTNIFVTGAGGFLQGVGMGMTGYRFRDDRIVVKPILPTAIEGQPATRVFFKGLKWQGREFNVDIGATDTWVTLTKGDAAPVQTGDNPDELVTVTQEAPLKIPTRKPVQFNADGTKTTLPCPAPQPSSLMRLQ</sequence>
<dbReference type="AlphaFoldDB" id="A0A2N9W1G8"/>
<evidence type="ECO:0000259" key="3">
    <source>
        <dbReference type="Pfam" id="PF03633"/>
    </source>
</evidence>
<keyword evidence="5" id="KW-1185">Reference proteome</keyword>
<evidence type="ECO:0000313" key="4">
    <source>
        <dbReference type="EMBL" id="PIO45586.1"/>
    </source>
</evidence>
<reference evidence="4 5" key="1">
    <citation type="journal article" date="2017" name="Int J Environ Stud">
        <title>Does the Miocene-Pliocene relict legume Oxytropis triphylla form nitrogen-fixing nodules with a combination of bacterial strains?</title>
        <authorList>
            <person name="Safronova V."/>
            <person name="Belimov A."/>
            <person name="Sazanova A."/>
            <person name="Kuznetsova I."/>
            <person name="Popova J."/>
            <person name="Andronov E."/>
            <person name="Verkhozina A."/>
            <person name="Tikhonovich I."/>
        </authorList>
    </citation>
    <scope>NUCLEOTIDE SEQUENCE [LARGE SCALE GENOMIC DNA]</scope>
    <source>
        <strain evidence="4 5">Tri-38</strain>
    </source>
</reference>
<feature type="domain" description="Glycoside hydrolase family 65 central catalytic" evidence="2">
    <location>
        <begin position="98"/>
        <end position="296"/>
    </location>
</feature>
<dbReference type="GO" id="GO:0004555">
    <property type="term" value="F:alpha,alpha-trehalase activity"/>
    <property type="evidence" value="ECO:0007669"/>
    <property type="project" value="TreeGrafter"/>
</dbReference>
<dbReference type="InterPro" id="IPR005194">
    <property type="entry name" value="Glyco_hydro_65_C"/>
</dbReference>
<dbReference type="PANTHER" id="PTHR11051:SF8">
    <property type="entry name" value="PROTEIN-GLUCOSYLGALACTOSYLHYDROXYLYSINE GLUCOSIDASE"/>
    <property type="match status" value="1"/>
</dbReference>
<dbReference type="PANTHER" id="PTHR11051">
    <property type="entry name" value="GLYCOSYL HYDROLASE-RELATED"/>
    <property type="match status" value="1"/>
</dbReference>